<protein>
    <submittedName>
        <fullName evidence="2">Uncharacterized protein</fullName>
    </submittedName>
</protein>
<keyword evidence="1" id="KW-0812">Transmembrane</keyword>
<dbReference type="OrthoDB" id="408460at2759"/>
<comment type="caution">
    <text evidence="2">The sequence shown here is derived from an EMBL/GenBank/DDBJ whole genome shotgun (WGS) entry which is preliminary data.</text>
</comment>
<reference evidence="2" key="1">
    <citation type="submission" date="2021-02" db="EMBL/GenBank/DDBJ databases">
        <authorList>
            <person name="Dougan E. K."/>
            <person name="Rhodes N."/>
            <person name="Thang M."/>
            <person name="Chan C."/>
        </authorList>
    </citation>
    <scope>NUCLEOTIDE SEQUENCE</scope>
</reference>
<feature type="transmembrane region" description="Helical" evidence="1">
    <location>
        <begin position="46"/>
        <end position="63"/>
    </location>
</feature>
<accession>A0A812JLE5</accession>
<dbReference type="Proteomes" id="UP000604046">
    <property type="component" value="Unassembled WGS sequence"/>
</dbReference>
<keyword evidence="1" id="KW-0472">Membrane</keyword>
<gene>
    <name evidence="2" type="ORF">SNAT2548_LOCUS7142</name>
</gene>
<name>A0A812JLE5_9DINO</name>
<sequence length="65" mass="7008">MMADARVLLVAGALLCFGGSLVSVYVAVTHDPNRKEDRPVLKRGEYIAGGSVVGALVMMYLITRR</sequence>
<dbReference type="EMBL" id="CAJNDS010000491">
    <property type="protein sequence ID" value="CAE7211759.1"/>
    <property type="molecule type" value="Genomic_DNA"/>
</dbReference>
<evidence type="ECO:0000313" key="2">
    <source>
        <dbReference type="EMBL" id="CAE7211759.1"/>
    </source>
</evidence>
<keyword evidence="1" id="KW-1133">Transmembrane helix</keyword>
<proteinExistence type="predicted"/>
<organism evidence="2 3">
    <name type="scientific">Symbiodinium natans</name>
    <dbReference type="NCBI Taxonomy" id="878477"/>
    <lineage>
        <taxon>Eukaryota</taxon>
        <taxon>Sar</taxon>
        <taxon>Alveolata</taxon>
        <taxon>Dinophyceae</taxon>
        <taxon>Suessiales</taxon>
        <taxon>Symbiodiniaceae</taxon>
        <taxon>Symbiodinium</taxon>
    </lineage>
</organism>
<evidence type="ECO:0000313" key="3">
    <source>
        <dbReference type="Proteomes" id="UP000604046"/>
    </source>
</evidence>
<evidence type="ECO:0000256" key="1">
    <source>
        <dbReference type="SAM" id="Phobius"/>
    </source>
</evidence>
<keyword evidence="3" id="KW-1185">Reference proteome</keyword>
<dbReference type="AlphaFoldDB" id="A0A812JLE5"/>